<organism evidence="1 2">
    <name type="scientific">Comamonas terrigena</name>
    <dbReference type="NCBI Taxonomy" id="32013"/>
    <lineage>
        <taxon>Bacteria</taxon>
        <taxon>Pseudomonadati</taxon>
        <taxon>Pseudomonadota</taxon>
        <taxon>Betaproteobacteria</taxon>
        <taxon>Burkholderiales</taxon>
        <taxon>Comamonadaceae</taxon>
        <taxon>Comamonas</taxon>
    </lineage>
</organism>
<dbReference type="OrthoDB" id="9155022at2"/>
<name>A0A2A7USG5_COMTR</name>
<evidence type="ECO:0008006" key="3">
    <source>
        <dbReference type="Google" id="ProtNLM"/>
    </source>
</evidence>
<sequence>MSHSPITRRHHAVSVEQAARESPTLAQLVALTQDSKERLRSILPLVPPTLRNCLEAGPIEGSTWCLLVRNNAAASKLRYLLPGMEAHLRVKGWDVQHIRLKVRSTQEWEAR</sequence>
<evidence type="ECO:0000313" key="1">
    <source>
        <dbReference type="EMBL" id="PEH88299.1"/>
    </source>
</evidence>
<comment type="caution">
    <text evidence="1">The sequence shown here is derived from an EMBL/GenBank/DDBJ whole genome shotgun (WGS) entry which is preliminary data.</text>
</comment>
<dbReference type="RefSeq" id="WP_083520580.1">
    <property type="nucleotide sequence ID" value="NZ_DALZQJ010000005.1"/>
</dbReference>
<reference evidence="2" key="1">
    <citation type="submission" date="2017-09" db="EMBL/GenBank/DDBJ databases">
        <title>FDA dAtabase for Regulatory Grade micrObial Sequences (FDA-ARGOS): Supporting development and validation of Infectious Disease Dx tests.</title>
        <authorList>
            <person name="Minogue T."/>
            <person name="Wolcott M."/>
            <person name="Wasieloski L."/>
            <person name="Aguilar W."/>
            <person name="Moore D."/>
            <person name="Tallon L."/>
            <person name="Sadzewicz L."/>
            <person name="Ott S."/>
            <person name="Zhao X."/>
            <person name="Nagaraj S."/>
            <person name="Vavikolanu K."/>
            <person name="Aluvathingal J."/>
            <person name="Nadendla S."/>
            <person name="Sichtig H."/>
        </authorList>
    </citation>
    <scope>NUCLEOTIDE SEQUENCE [LARGE SCALE GENOMIC DNA]</scope>
    <source>
        <strain evidence="2">FDAARGOS_394</strain>
    </source>
</reference>
<dbReference type="STRING" id="1219032.GCA_001515545_03424"/>
<dbReference type="EMBL" id="PDEA01000001">
    <property type="protein sequence ID" value="PEH88299.1"/>
    <property type="molecule type" value="Genomic_DNA"/>
</dbReference>
<dbReference type="AlphaFoldDB" id="A0A2A7USG5"/>
<accession>A0A2A7USG5</accession>
<gene>
    <name evidence="1" type="ORF">CRM82_06510</name>
</gene>
<dbReference type="Proteomes" id="UP000220246">
    <property type="component" value="Unassembled WGS sequence"/>
</dbReference>
<keyword evidence="2" id="KW-1185">Reference proteome</keyword>
<evidence type="ECO:0000313" key="2">
    <source>
        <dbReference type="Proteomes" id="UP000220246"/>
    </source>
</evidence>
<protein>
    <recommendedName>
        <fullName evidence="3">DUF721 domain-containing protein</fullName>
    </recommendedName>
</protein>
<dbReference type="GeneID" id="80800243"/>
<proteinExistence type="predicted"/>